<keyword evidence="3" id="KW-1185">Reference proteome</keyword>
<reference evidence="2" key="1">
    <citation type="submission" date="2020-10" db="EMBL/GenBank/DDBJ databases">
        <authorList>
            <person name="Lu T."/>
            <person name="Wang Q."/>
            <person name="Han X."/>
        </authorList>
    </citation>
    <scope>NUCLEOTIDE SEQUENCE</scope>
    <source>
        <strain evidence="2">WQ 366</strain>
    </source>
</reference>
<accession>A0ABS7Z939</accession>
<name>A0ABS7Z939_9SPHI</name>
<evidence type="ECO:0000313" key="2">
    <source>
        <dbReference type="EMBL" id="MCA5006712.1"/>
    </source>
</evidence>
<dbReference type="PANTHER" id="PTHR18964">
    <property type="entry name" value="ROK (REPRESSOR, ORF, KINASE) FAMILY"/>
    <property type="match status" value="1"/>
</dbReference>
<comment type="similarity">
    <text evidence="1">Belongs to the ROK (NagC/XylR) family.</text>
</comment>
<dbReference type="RefSeq" id="WP_225555069.1">
    <property type="nucleotide sequence ID" value="NZ_JADEYP010000042.1"/>
</dbReference>
<comment type="caution">
    <text evidence="2">The sequence shown here is derived from an EMBL/GenBank/DDBJ whole genome shotgun (WGS) entry which is preliminary data.</text>
</comment>
<dbReference type="InterPro" id="IPR000600">
    <property type="entry name" value="ROK"/>
</dbReference>
<dbReference type="Gene3D" id="3.30.420.40">
    <property type="match status" value="2"/>
</dbReference>
<dbReference type="InterPro" id="IPR043129">
    <property type="entry name" value="ATPase_NBD"/>
</dbReference>
<dbReference type="SUPFAM" id="SSF46785">
    <property type="entry name" value="Winged helix' DNA-binding domain"/>
    <property type="match status" value="1"/>
</dbReference>
<dbReference type="SUPFAM" id="SSF53067">
    <property type="entry name" value="Actin-like ATPase domain"/>
    <property type="match status" value="2"/>
</dbReference>
<dbReference type="Proteomes" id="UP001165302">
    <property type="component" value="Unassembled WGS sequence"/>
</dbReference>
<protein>
    <submittedName>
        <fullName evidence="2">ROK family protein</fullName>
    </submittedName>
</protein>
<proteinExistence type="inferred from homology"/>
<evidence type="ECO:0000313" key="3">
    <source>
        <dbReference type="Proteomes" id="UP001165302"/>
    </source>
</evidence>
<evidence type="ECO:0000256" key="1">
    <source>
        <dbReference type="ARBA" id="ARBA00006479"/>
    </source>
</evidence>
<dbReference type="EMBL" id="JADEYP010000042">
    <property type="protein sequence ID" value="MCA5006712.1"/>
    <property type="molecule type" value="Genomic_DNA"/>
</dbReference>
<sequence length="386" mass="42503">MNLYTNILKNLFFSGATAIGDLSNSVGKSIPITTKGLKDLLKRGFVQNLGLTNSTGGRKAYLYKADKNMLGNIIAISIERRRTLIDVFNIDHEKVRDTIKLVITTQEEYELVNALIEEIEKLKAEYSSNTFMGIGIICPGFVNTQKKINTSHPVGSPLYEIAKTLEEKLRIPTFIENDSTAIAIVEKHFGKAKDSPHTLVINLTWGVGLGILINNTIFRGHNGYAGEFSHIPLADTNNLCFCGKKGCLEVEASLQTAIEYIEKQLQAGEVSILKKNSKQITFDQLVHAYKNGDQLAIEAIRKIGHMLGKGIATLIHILNPEKIILAGIGIEFGDIILSEVQSSIHLYCIPRLSDQTSIELSEMKDVLTLAAACTVIEQIPKINLAV</sequence>
<organism evidence="2 3">
    <name type="scientific">Sphingobacterium bovistauri</name>
    <dbReference type="NCBI Taxonomy" id="2781959"/>
    <lineage>
        <taxon>Bacteria</taxon>
        <taxon>Pseudomonadati</taxon>
        <taxon>Bacteroidota</taxon>
        <taxon>Sphingobacteriia</taxon>
        <taxon>Sphingobacteriales</taxon>
        <taxon>Sphingobacteriaceae</taxon>
        <taxon>Sphingobacterium</taxon>
    </lineage>
</organism>
<dbReference type="InterPro" id="IPR036390">
    <property type="entry name" value="WH_DNA-bd_sf"/>
</dbReference>
<gene>
    <name evidence="2" type="ORF">IPZ78_16345</name>
</gene>
<dbReference type="Pfam" id="PF00480">
    <property type="entry name" value="ROK"/>
    <property type="match status" value="1"/>
</dbReference>
<dbReference type="PANTHER" id="PTHR18964:SF149">
    <property type="entry name" value="BIFUNCTIONAL UDP-N-ACETYLGLUCOSAMINE 2-EPIMERASE_N-ACETYLMANNOSAMINE KINASE"/>
    <property type="match status" value="1"/>
</dbReference>